<dbReference type="AlphaFoldDB" id="A0A644TXF8"/>
<sequence>MGKQCKFWRADAKIDKKADTFYELSTGECLFIKLANHLLMK</sequence>
<reference evidence="1" key="1">
    <citation type="submission" date="2019-08" db="EMBL/GenBank/DDBJ databases">
        <authorList>
            <person name="Kucharzyk K."/>
            <person name="Murdoch R.W."/>
            <person name="Higgins S."/>
            <person name="Loffler F."/>
        </authorList>
    </citation>
    <scope>NUCLEOTIDE SEQUENCE</scope>
</reference>
<name>A0A644TXF8_9ZZZZ</name>
<gene>
    <name evidence="1" type="ORF">SDC9_17441</name>
</gene>
<evidence type="ECO:0000313" key="1">
    <source>
        <dbReference type="EMBL" id="MPL71664.1"/>
    </source>
</evidence>
<organism evidence="1">
    <name type="scientific">bioreactor metagenome</name>
    <dbReference type="NCBI Taxonomy" id="1076179"/>
    <lineage>
        <taxon>unclassified sequences</taxon>
        <taxon>metagenomes</taxon>
        <taxon>ecological metagenomes</taxon>
    </lineage>
</organism>
<protein>
    <submittedName>
        <fullName evidence="1">Uncharacterized protein</fullName>
    </submittedName>
</protein>
<proteinExistence type="predicted"/>
<dbReference type="EMBL" id="VSSQ01000060">
    <property type="protein sequence ID" value="MPL71664.1"/>
    <property type="molecule type" value="Genomic_DNA"/>
</dbReference>
<comment type="caution">
    <text evidence="1">The sequence shown here is derived from an EMBL/GenBank/DDBJ whole genome shotgun (WGS) entry which is preliminary data.</text>
</comment>
<accession>A0A644TXF8</accession>